<gene>
    <name evidence="2" type="ORF">ACFQ4E_17850</name>
</gene>
<name>A0ABW3ZMH7_9RHOB</name>
<sequence>MRPLLAAALILSAAAPAFADNTQGKVLAYDRVAKLLVLEDKTVWSLETLAEAPADLAAGREVTIEFHSNADNGYDKINKVTVEN</sequence>
<evidence type="ECO:0000256" key="1">
    <source>
        <dbReference type="SAM" id="SignalP"/>
    </source>
</evidence>
<dbReference type="RefSeq" id="WP_386805884.1">
    <property type="nucleotide sequence ID" value="NZ_JBHTMU010000044.1"/>
</dbReference>
<comment type="caution">
    <text evidence="2">The sequence shown here is derived from an EMBL/GenBank/DDBJ whole genome shotgun (WGS) entry which is preliminary data.</text>
</comment>
<evidence type="ECO:0008006" key="4">
    <source>
        <dbReference type="Google" id="ProtNLM"/>
    </source>
</evidence>
<accession>A0ABW3ZMH7</accession>
<feature type="chain" id="PRO_5047108734" description="DUF1344 domain-containing protein" evidence="1">
    <location>
        <begin position="20"/>
        <end position="84"/>
    </location>
</feature>
<feature type="signal peptide" evidence="1">
    <location>
        <begin position="1"/>
        <end position="19"/>
    </location>
</feature>
<evidence type="ECO:0000313" key="2">
    <source>
        <dbReference type="EMBL" id="MFD1344299.1"/>
    </source>
</evidence>
<reference evidence="3" key="1">
    <citation type="journal article" date="2019" name="Int. J. Syst. Evol. Microbiol.">
        <title>The Global Catalogue of Microorganisms (GCM) 10K type strain sequencing project: providing services to taxonomists for standard genome sequencing and annotation.</title>
        <authorList>
            <consortium name="The Broad Institute Genomics Platform"/>
            <consortium name="The Broad Institute Genome Sequencing Center for Infectious Disease"/>
            <person name="Wu L."/>
            <person name="Ma J."/>
        </authorList>
    </citation>
    <scope>NUCLEOTIDE SEQUENCE [LARGE SCALE GENOMIC DNA]</scope>
    <source>
        <strain evidence="3">CCUG 62953</strain>
    </source>
</reference>
<keyword evidence="1" id="KW-0732">Signal</keyword>
<dbReference type="EMBL" id="JBHTMU010000044">
    <property type="protein sequence ID" value="MFD1344299.1"/>
    <property type="molecule type" value="Genomic_DNA"/>
</dbReference>
<protein>
    <recommendedName>
        <fullName evidence="4">DUF1344 domain-containing protein</fullName>
    </recommendedName>
</protein>
<proteinExistence type="predicted"/>
<evidence type="ECO:0000313" key="3">
    <source>
        <dbReference type="Proteomes" id="UP001597135"/>
    </source>
</evidence>
<organism evidence="2 3">
    <name type="scientific">Litorisediminicola beolgyonensis</name>
    <dbReference type="NCBI Taxonomy" id="1173614"/>
    <lineage>
        <taxon>Bacteria</taxon>
        <taxon>Pseudomonadati</taxon>
        <taxon>Pseudomonadota</taxon>
        <taxon>Alphaproteobacteria</taxon>
        <taxon>Rhodobacterales</taxon>
        <taxon>Paracoccaceae</taxon>
        <taxon>Litorisediminicola</taxon>
    </lineage>
</organism>
<keyword evidence="3" id="KW-1185">Reference proteome</keyword>
<dbReference type="Proteomes" id="UP001597135">
    <property type="component" value="Unassembled WGS sequence"/>
</dbReference>